<evidence type="ECO:0000256" key="4">
    <source>
        <dbReference type="SAM" id="SignalP"/>
    </source>
</evidence>
<evidence type="ECO:0000256" key="1">
    <source>
        <dbReference type="ARBA" id="ARBA00004418"/>
    </source>
</evidence>
<evidence type="ECO:0000313" key="6">
    <source>
        <dbReference type="EMBL" id="MBP1930388.1"/>
    </source>
</evidence>
<dbReference type="InterPro" id="IPR015168">
    <property type="entry name" value="SsuA/THI5"/>
</dbReference>
<comment type="similarity">
    <text evidence="2">Belongs to the bacterial solute-binding protein SsuA/TauA family.</text>
</comment>
<evidence type="ECO:0000256" key="2">
    <source>
        <dbReference type="ARBA" id="ARBA00010742"/>
    </source>
</evidence>
<evidence type="ECO:0000259" key="5">
    <source>
        <dbReference type="Pfam" id="PF09084"/>
    </source>
</evidence>
<sequence length="334" mass="36758">MKNWLKTLGMITIIASLSIVSACGGGSSSPEKIRLFEVTHSIFYAPQYVALEKGFFAEEGLDVELSNANGGDKAMTALLSENAEIILMGAEATIYVKNQGASDPAINFAQVTQTDGSFLVSREPIPNFSWDMLKGKTLIGQRPGGMPEMVSEYVQMKNGITPFKDVNIITNIDFANLGSAFASGTGDFVQLFEPVASALELQGKGHVVASFGKDSGKLPYTVYIAKQSFINEHPETIQKFTNAVYKAQQWVENASIEEMAKVLAPYFDGIDQETMLKVLDRYKSQGSWATDPILDEEEYHNLEAVMENSGELKQKVEYHEIVNTEFAQKAMETK</sequence>
<dbReference type="RefSeq" id="WP_342453764.1">
    <property type="nucleotide sequence ID" value="NZ_JAGGKT010000001.1"/>
</dbReference>
<evidence type="ECO:0000313" key="7">
    <source>
        <dbReference type="Proteomes" id="UP001519343"/>
    </source>
</evidence>
<name>A0ABS4GJE9_9BACL</name>
<organism evidence="6 7">
    <name type="scientific">Ammoniphilus resinae</name>
    <dbReference type="NCBI Taxonomy" id="861532"/>
    <lineage>
        <taxon>Bacteria</taxon>
        <taxon>Bacillati</taxon>
        <taxon>Bacillota</taxon>
        <taxon>Bacilli</taxon>
        <taxon>Bacillales</taxon>
        <taxon>Paenibacillaceae</taxon>
        <taxon>Aneurinibacillus group</taxon>
        <taxon>Ammoniphilus</taxon>
    </lineage>
</organism>
<dbReference type="SUPFAM" id="SSF53850">
    <property type="entry name" value="Periplasmic binding protein-like II"/>
    <property type="match status" value="1"/>
</dbReference>
<reference evidence="6 7" key="1">
    <citation type="submission" date="2021-03" db="EMBL/GenBank/DDBJ databases">
        <title>Genomic Encyclopedia of Type Strains, Phase IV (KMG-IV): sequencing the most valuable type-strain genomes for metagenomic binning, comparative biology and taxonomic classification.</title>
        <authorList>
            <person name="Goeker M."/>
        </authorList>
    </citation>
    <scope>NUCLEOTIDE SEQUENCE [LARGE SCALE GENOMIC DNA]</scope>
    <source>
        <strain evidence="6 7">DSM 24738</strain>
    </source>
</reference>
<dbReference type="Gene3D" id="3.40.190.10">
    <property type="entry name" value="Periplasmic binding protein-like II"/>
    <property type="match status" value="2"/>
</dbReference>
<proteinExistence type="inferred from homology"/>
<comment type="subcellular location">
    <subcellularLocation>
        <location evidence="1">Periplasm</location>
    </subcellularLocation>
</comment>
<dbReference type="PANTHER" id="PTHR30024:SF47">
    <property type="entry name" value="TAURINE-BINDING PERIPLASMIC PROTEIN"/>
    <property type="match status" value="1"/>
</dbReference>
<feature type="domain" description="SsuA/THI5-like" evidence="5">
    <location>
        <begin position="45"/>
        <end position="251"/>
    </location>
</feature>
<protein>
    <submittedName>
        <fullName evidence="6">NitT/TauT family transport system substrate-binding protein</fullName>
    </submittedName>
</protein>
<dbReference type="PROSITE" id="PS51257">
    <property type="entry name" value="PROKAR_LIPOPROTEIN"/>
    <property type="match status" value="1"/>
</dbReference>
<accession>A0ABS4GJE9</accession>
<gene>
    <name evidence="6" type="ORF">J2Z37_000375</name>
</gene>
<evidence type="ECO:0000256" key="3">
    <source>
        <dbReference type="ARBA" id="ARBA00022729"/>
    </source>
</evidence>
<dbReference type="PANTHER" id="PTHR30024">
    <property type="entry name" value="ALIPHATIC SULFONATES-BINDING PROTEIN-RELATED"/>
    <property type="match status" value="1"/>
</dbReference>
<dbReference type="EMBL" id="JAGGKT010000001">
    <property type="protein sequence ID" value="MBP1930388.1"/>
    <property type="molecule type" value="Genomic_DNA"/>
</dbReference>
<keyword evidence="3 4" id="KW-0732">Signal</keyword>
<feature type="signal peptide" evidence="4">
    <location>
        <begin position="1"/>
        <end position="22"/>
    </location>
</feature>
<feature type="chain" id="PRO_5046425213" evidence="4">
    <location>
        <begin position="23"/>
        <end position="334"/>
    </location>
</feature>
<dbReference type="Proteomes" id="UP001519343">
    <property type="component" value="Unassembled WGS sequence"/>
</dbReference>
<keyword evidence="7" id="KW-1185">Reference proteome</keyword>
<dbReference type="Pfam" id="PF09084">
    <property type="entry name" value="NMT1"/>
    <property type="match status" value="1"/>
</dbReference>
<comment type="caution">
    <text evidence="6">The sequence shown here is derived from an EMBL/GenBank/DDBJ whole genome shotgun (WGS) entry which is preliminary data.</text>
</comment>